<accession>A0ABU4DWC2</accession>
<keyword evidence="2" id="KW-0472">Membrane</keyword>
<gene>
    <name evidence="3" type="ORF">ORD21_15305</name>
</gene>
<dbReference type="Proteomes" id="UP001276150">
    <property type="component" value="Unassembled WGS sequence"/>
</dbReference>
<evidence type="ECO:0000313" key="3">
    <source>
        <dbReference type="EMBL" id="MDV6375964.1"/>
    </source>
</evidence>
<protein>
    <submittedName>
        <fullName evidence="3">Uncharacterized protein</fullName>
    </submittedName>
</protein>
<reference evidence="3 4" key="1">
    <citation type="submission" date="2022-11" db="EMBL/GenBank/DDBJ databases">
        <title>Deinococcus ZS9-10, Low Temperature and Draught-tolerating, UV-resistant Bacteria from Continental Antarctica.</title>
        <authorList>
            <person name="Cheng L."/>
        </authorList>
    </citation>
    <scope>NUCLEOTIDE SEQUENCE [LARGE SCALE GENOMIC DNA]</scope>
    <source>
        <strain evidence="3 4">ZS9-10</strain>
    </source>
</reference>
<dbReference type="RefSeq" id="WP_317641314.1">
    <property type="nucleotide sequence ID" value="NZ_JAPMIV010000041.1"/>
</dbReference>
<feature type="transmembrane region" description="Helical" evidence="2">
    <location>
        <begin position="294"/>
        <end position="310"/>
    </location>
</feature>
<feature type="transmembrane region" description="Helical" evidence="2">
    <location>
        <begin position="352"/>
        <end position="371"/>
    </location>
</feature>
<evidence type="ECO:0000256" key="1">
    <source>
        <dbReference type="SAM" id="MobiDB-lite"/>
    </source>
</evidence>
<evidence type="ECO:0000256" key="2">
    <source>
        <dbReference type="SAM" id="Phobius"/>
    </source>
</evidence>
<keyword evidence="2" id="KW-0812">Transmembrane</keyword>
<feature type="transmembrane region" description="Helical" evidence="2">
    <location>
        <begin position="253"/>
        <end position="274"/>
    </location>
</feature>
<keyword evidence="2" id="KW-1133">Transmembrane helix</keyword>
<keyword evidence="4" id="KW-1185">Reference proteome</keyword>
<feature type="transmembrane region" description="Helical" evidence="2">
    <location>
        <begin position="223"/>
        <end position="247"/>
    </location>
</feature>
<feature type="compositionally biased region" description="Low complexity" evidence="1">
    <location>
        <begin position="29"/>
        <end position="40"/>
    </location>
</feature>
<sequence>MTDHTVNFLKPDSSVPERSDGQTVRPLDGAAVSTSGSASGPNPNDPGAFDLSSYAAALPRPEALSAEQFLPVLRPGQFSELLEDLRGELQLVPDEAARSALTSRARILRLNVDQYTINYDAARTTLDRVLAETGVGVRTSWSRQQDHLNFMNAASGDVERDYLRATEEIEAARQGRFEALSRYGVRPDVNSAGDFYHEQALAELAREGHALRPPEGRSGSKKVFNAFAVFSKFFVGIISGVSINLLFNPESRLYLTVIALTAGIMFSVLLLWLVDELAYRAKLATRTQGMARPIAYMSGIVVVTALYLGVEGYLNWDGILRVTQQIAANAAQQGQLTDLSAASDTPTEAQHWSLLTFTLALVSMAAGAALIQGRERARILLERERLAGKVAELKTEGRYADAARATDHVTYLEMARDRLAPPRDVTSPDHARLNERVLNHWEQERDGQVQSIAAELVREARAVQDALEAFAQELTQARHPQERRRFGFL</sequence>
<feature type="region of interest" description="Disordered" evidence="1">
    <location>
        <begin position="1"/>
        <end position="48"/>
    </location>
</feature>
<proteinExistence type="predicted"/>
<organism evidence="3 4">
    <name type="scientific">Deinococcus arenicola</name>
    <dbReference type="NCBI Taxonomy" id="2994950"/>
    <lineage>
        <taxon>Bacteria</taxon>
        <taxon>Thermotogati</taxon>
        <taxon>Deinococcota</taxon>
        <taxon>Deinococci</taxon>
        <taxon>Deinococcales</taxon>
        <taxon>Deinococcaceae</taxon>
        <taxon>Deinococcus</taxon>
    </lineage>
</organism>
<evidence type="ECO:0000313" key="4">
    <source>
        <dbReference type="Proteomes" id="UP001276150"/>
    </source>
</evidence>
<name>A0ABU4DWC2_9DEIO</name>
<comment type="caution">
    <text evidence="3">The sequence shown here is derived from an EMBL/GenBank/DDBJ whole genome shotgun (WGS) entry which is preliminary data.</text>
</comment>
<dbReference type="EMBL" id="JAPMIV010000041">
    <property type="protein sequence ID" value="MDV6375964.1"/>
    <property type="molecule type" value="Genomic_DNA"/>
</dbReference>